<protein>
    <submittedName>
        <fullName evidence="5">Uncharacterized protein</fullName>
    </submittedName>
</protein>
<organism evidence="5 6">
    <name type="scientific">Apolygus lucorum</name>
    <name type="common">Small green plant bug</name>
    <name type="synonym">Lygocoris lucorum</name>
    <dbReference type="NCBI Taxonomy" id="248454"/>
    <lineage>
        <taxon>Eukaryota</taxon>
        <taxon>Metazoa</taxon>
        <taxon>Ecdysozoa</taxon>
        <taxon>Arthropoda</taxon>
        <taxon>Hexapoda</taxon>
        <taxon>Insecta</taxon>
        <taxon>Pterygota</taxon>
        <taxon>Neoptera</taxon>
        <taxon>Paraneoptera</taxon>
        <taxon>Hemiptera</taxon>
        <taxon>Heteroptera</taxon>
        <taxon>Panheteroptera</taxon>
        <taxon>Cimicomorpha</taxon>
        <taxon>Miridae</taxon>
        <taxon>Mirini</taxon>
        <taxon>Apolygus</taxon>
    </lineage>
</organism>
<sequence length="287" mass="31345">MLEIVCHLHSSGRSGYKRPVLREYLSRVLIGFGIALICVGSKNITATSEYRQWLHSSDTSAPILAVASGCGILCLTVLGFVSALKEHSTGLIAFAVILGIFTVIEIVGGALAAAGSAKSTASLQQRMEDSMQSYPVKDEYKRAWDNIQLDMQCCGAVDSRQWREVYPAKAPPISCCPQRDPKQSDSRRTTAPPGFCQPKDQVFRQGCHRPLLSYVKTAMDEVAYVSLIFSFFQICGIGLACYLAYAIKRERDVKEAVVEVLKEGGESAVSRRTAREIPIATITAPTT</sequence>
<dbReference type="PANTHER" id="PTHR19282:SF544">
    <property type="entry name" value="TETRASPANIN"/>
    <property type="match status" value="1"/>
</dbReference>
<dbReference type="OrthoDB" id="5982705at2759"/>
<dbReference type="PANTHER" id="PTHR19282">
    <property type="entry name" value="TETRASPANIN"/>
    <property type="match status" value="1"/>
</dbReference>
<dbReference type="SUPFAM" id="SSF48652">
    <property type="entry name" value="Tetraspanin"/>
    <property type="match status" value="1"/>
</dbReference>
<evidence type="ECO:0000313" key="5">
    <source>
        <dbReference type="EMBL" id="KAF6214274.1"/>
    </source>
</evidence>
<dbReference type="InterPro" id="IPR018499">
    <property type="entry name" value="Tetraspanin/Peripherin"/>
</dbReference>
<dbReference type="Proteomes" id="UP000466442">
    <property type="component" value="Unassembled WGS sequence"/>
</dbReference>
<name>A0A6A4KDW8_APOLU</name>
<dbReference type="CDD" id="cd03127">
    <property type="entry name" value="tetraspanin_LEL"/>
    <property type="match status" value="1"/>
</dbReference>
<dbReference type="Gene3D" id="1.10.1450.10">
    <property type="entry name" value="Tetraspanin"/>
    <property type="match status" value="1"/>
</dbReference>
<keyword evidence="4" id="KW-0472">Membrane</keyword>
<keyword evidence="2" id="KW-0812">Transmembrane</keyword>
<gene>
    <name evidence="5" type="ORF">GE061_009014</name>
</gene>
<evidence type="ECO:0000313" key="6">
    <source>
        <dbReference type="Proteomes" id="UP000466442"/>
    </source>
</evidence>
<proteinExistence type="predicted"/>
<dbReference type="EMBL" id="WIXP02000002">
    <property type="protein sequence ID" value="KAF6214274.1"/>
    <property type="molecule type" value="Genomic_DNA"/>
</dbReference>
<reference evidence="5" key="1">
    <citation type="journal article" date="2021" name="Mol. Ecol. Resour.">
        <title>Apolygus lucorum genome provides insights into omnivorousness and mesophyll feeding.</title>
        <authorList>
            <person name="Liu Y."/>
            <person name="Liu H."/>
            <person name="Wang H."/>
            <person name="Huang T."/>
            <person name="Liu B."/>
            <person name="Yang B."/>
            <person name="Yin L."/>
            <person name="Li B."/>
            <person name="Zhang Y."/>
            <person name="Zhang S."/>
            <person name="Jiang F."/>
            <person name="Zhang X."/>
            <person name="Ren Y."/>
            <person name="Wang B."/>
            <person name="Wang S."/>
            <person name="Lu Y."/>
            <person name="Wu K."/>
            <person name="Fan W."/>
            <person name="Wang G."/>
        </authorList>
    </citation>
    <scope>NUCLEOTIDE SEQUENCE</scope>
    <source>
        <strain evidence="5">12Hb</strain>
    </source>
</reference>
<evidence type="ECO:0000256" key="3">
    <source>
        <dbReference type="ARBA" id="ARBA00022989"/>
    </source>
</evidence>
<dbReference type="PRINTS" id="PR00259">
    <property type="entry name" value="TMFOUR"/>
</dbReference>
<keyword evidence="6" id="KW-1185">Reference proteome</keyword>
<dbReference type="InterPro" id="IPR008952">
    <property type="entry name" value="Tetraspanin_EC2_sf"/>
</dbReference>
<comment type="caution">
    <text evidence="5">The sequence shown here is derived from an EMBL/GenBank/DDBJ whole genome shotgun (WGS) entry which is preliminary data.</text>
</comment>
<dbReference type="AlphaFoldDB" id="A0A6A4KDW8"/>
<dbReference type="Pfam" id="PF00335">
    <property type="entry name" value="Tetraspanin"/>
    <property type="match status" value="1"/>
</dbReference>
<evidence type="ECO:0000256" key="4">
    <source>
        <dbReference type="ARBA" id="ARBA00023136"/>
    </source>
</evidence>
<keyword evidence="3" id="KW-1133">Transmembrane helix</keyword>
<evidence type="ECO:0000256" key="1">
    <source>
        <dbReference type="ARBA" id="ARBA00004141"/>
    </source>
</evidence>
<dbReference type="GO" id="GO:0005886">
    <property type="term" value="C:plasma membrane"/>
    <property type="evidence" value="ECO:0007669"/>
    <property type="project" value="TreeGrafter"/>
</dbReference>
<evidence type="ECO:0000256" key="2">
    <source>
        <dbReference type="ARBA" id="ARBA00022692"/>
    </source>
</evidence>
<accession>A0A6A4KDW8</accession>
<comment type="subcellular location">
    <subcellularLocation>
        <location evidence="1">Membrane</location>
        <topology evidence="1">Multi-pass membrane protein</topology>
    </subcellularLocation>
</comment>